<sequence>MVKLRSRLIRSPNPPPGAELSSTATTTVIEGRGGGGGHDELPNPRDRASVPVAVAATTAVAVEDQRRRPVESPVSENSEGAVCAPGKRKPDNRGLTASIRRAKTAMFRMAPTTTSAAVASFSSPFSPGSNSDRISMHAGRRGGEICNGGCDEIMHSEGGEEDMMTGYNTKLANSTAMPSTSDLHQFIDAAMPPATCTVMRKNILEWLNDDAPSELLPKILSFCGSRKLNALSRVNKRWHAVIEDESVWRTMCEDTHKWSDGGDVPSSWAQYYKQNPCVPIDYDSIDAAFESISSGPQCEAIENRVAQRFREQHKSARIFLHPGPYFLRRPLVCNVIGSAMITIETIDGVKDPEHGLTWQKNYHGSSIISSNIMTMDTSSKPASSASLELRRPYSPTLRQLFGCGRRSLSSAADLHRLSSSSYSSGSERDHDDRDGDQSEHRAVFHRSCFQGRPTALLCLESSHENEPVIRVRQGTVNVRGLKLVHYCEGTDIWNSNAAIQVQRAFGRNGRPLCVEYPSINPTANLSDCDIMSLSGRGLVVIDGAMSSIHNCNVHTCAATGIYVGGSGSEVRVSQTDVINNGTGNTRTMHSIERRRGVARGHSGVYVENGLATVSDCNISGNTLTGISATSTDEARLHIDNSDVRANLSEQMELPSPSSGRSVNRNNTIASVGLGRPRSRHLQESSVLEPRGAREPSTPQSPLE</sequence>
<dbReference type="Pfam" id="PF13229">
    <property type="entry name" value="Beta_helix"/>
    <property type="match status" value="1"/>
</dbReference>
<dbReference type="SMART" id="SM00256">
    <property type="entry name" value="FBOX"/>
    <property type="match status" value="1"/>
</dbReference>
<feature type="domain" description="F-box" evidence="2">
    <location>
        <begin position="205"/>
        <end position="251"/>
    </location>
</feature>
<dbReference type="SUPFAM" id="SSF51126">
    <property type="entry name" value="Pectin lyase-like"/>
    <property type="match status" value="1"/>
</dbReference>
<feature type="region of interest" description="Disordered" evidence="1">
    <location>
        <begin position="418"/>
        <end position="439"/>
    </location>
</feature>
<dbReference type="InterPro" id="IPR036047">
    <property type="entry name" value="F-box-like_dom_sf"/>
</dbReference>
<keyword evidence="4" id="KW-1185">Reference proteome</keyword>
<organism evidence="3 4">
    <name type="scientific">Stephanodiscus triporus</name>
    <dbReference type="NCBI Taxonomy" id="2934178"/>
    <lineage>
        <taxon>Eukaryota</taxon>
        <taxon>Sar</taxon>
        <taxon>Stramenopiles</taxon>
        <taxon>Ochrophyta</taxon>
        <taxon>Bacillariophyta</taxon>
        <taxon>Coscinodiscophyceae</taxon>
        <taxon>Thalassiosirophycidae</taxon>
        <taxon>Stephanodiscales</taxon>
        <taxon>Stephanodiscaceae</taxon>
        <taxon>Stephanodiscus</taxon>
    </lineage>
</organism>
<gene>
    <name evidence="3" type="ORF">ACHAW5_007176</name>
</gene>
<dbReference type="AlphaFoldDB" id="A0ABD3P0H2"/>
<evidence type="ECO:0000256" key="1">
    <source>
        <dbReference type="SAM" id="MobiDB-lite"/>
    </source>
</evidence>
<dbReference type="InterPro" id="IPR011050">
    <property type="entry name" value="Pectin_lyase_fold/virulence"/>
</dbReference>
<feature type="region of interest" description="Disordered" evidence="1">
    <location>
        <begin position="64"/>
        <end position="93"/>
    </location>
</feature>
<protein>
    <recommendedName>
        <fullName evidence="2">F-box domain-containing protein</fullName>
    </recommendedName>
</protein>
<proteinExistence type="predicted"/>
<feature type="compositionally biased region" description="Polar residues" evidence="1">
    <location>
        <begin position="655"/>
        <end position="669"/>
    </location>
</feature>
<feature type="region of interest" description="Disordered" evidence="1">
    <location>
        <begin position="649"/>
        <end position="703"/>
    </location>
</feature>
<feature type="compositionally biased region" description="Basic and acidic residues" evidence="1">
    <location>
        <begin position="426"/>
        <end position="439"/>
    </location>
</feature>
<name>A0ABD3P0H2_9STRA</name>
<dbReference type="SUPFAM" id="SSF81383">
    <property type="entry name" value="F-box domain"/>
    <property type="match status" value="1"/>
</dbReference>
<dbReference type="InterPro" id="IPR001810">
    <property type="entry name" value="F-box_dom"/>
</dbReference>
<dbReference type="InterPro" id="IPR039448">
    <property type="entry name" value="Beta_helix"/>
</dbReference>
<dbReference type="EMBL" id="JALLAZ020001072">
    <property type="protein sequence ID" value="KAL3781322.1"/>
    <property type="molecule type" value="Genomic_DNA"/>
</dbReference>
<dbReference type="Gene3D" id="2.160.20.10">
    <property type="entry name" value="Single-stranded right-handed beta-helix, Pectin lyase-like"/>
    <property type="match status" value="1"/>
</dbReference>
<evidence type="ECO:0000313" key="3">
    <source>
        <dbReference type="EMBL" id="KAL3781322.1"/>
    </source>
</evidence>
<dbReference type="Proteomes" id="UP001530315">
    <property type="component" value="Unassembled WGS sequence"/>
</dbReference>
<dbReference type="PROSITE" id="PS50181">
    <property type="entry name" value="FBOX"/>
    <property type="match status" value="1"/>
</dbReference>
<dbReference type="Pfam" id="PF12937">
    <property type="entry name" value="F-box-like"/>
    <property type="match status" value="1"/>
</dbReference>
<evidence type="ECO:0000259" key="2">
    <source>
        <dbReference type="PROSITE" id="PS50181"/>
    </source>
</evidence>
<comment type="caution">
    <text evidence="3">The sequence shown here is derived from an EMBL/GenBank/DDBJ whole genome shotgun (WGS) entry which is preliminary data.</text>
</comment>
<dbReference type="InterPro" id="IPR012334">
    <property type="entry name" value="Pectin_lyas_fold"/>
</dbReference>
<evidence type="ECO:0000313" key="4">
    <source>
        <dbReference type="Proteomes" id="UP001530315"/>
    </source>
</evidence>
<dbReference type="Gene3D" id="1.20.1280.50">
    <property type="match status" value="1"/>
</dbReference>
<accession>A0ABD3P0H2</accession>
<feature type="compositionally biased region" description="Basic and acidic residues" evidence="1">
    <location>
        <begin position="37"/>
        <end position="46"/>
    </location>
</feature>
<reference evidence="3 4" key="1">
    <citation type="submission" date="2024-10" db="EMBL/GenBank/DDBJ databases">
        <title>Updated reference genomes for cyclostephanoid diatoms.</title>
        <authorList>
            <person name="Roberts W.R."/>
            <person name="Alverson A.J."/>
        </authorList>
    </citation>
    <scope>NUCLEOTIDE SEQUENCE [LARGE SCALE GENOMIC DNA]</scope>
    <source>
        <strain evidence="3 4">AJA276-08</strain>
    </source>
</reference>
<feature type="region of interest" description="Disordered" evidence="1">
    <location>
        <begin position="1"/>
        <end position="46"/>
    </location>
</feature>